<gene>
    <name evidence="1" type="ORF">CR513_09888</name>
</gene>
<feature type="non-terminal residue" evidence="1">
    <location>
        <position position="1"/>
    </location>
</feature>
<proteinExistence type="predicted"/>
<evidence type="ECO:0000313" key="2">
    <source>
        <dbReference type="Proteomes" id="UP000257109"/>
    </source>
</evidence>
<dbReference type="Proteomes" id="UP000257109">
    <property type="component" value="Unassembled WGS sequence"/>
</dbReference>
<dbReference type="PANTHER" id="PTHR33240">
    <property type="entry name" value="OS08G0508500 PROTEIN"/>
    <property type="match status" value="1"/>
</dbReference>
<name>A0A371HTR6_MUCPR</name>
<reference evidence="1" key="1">
    <citation type="submission" date="2018-05" db="EMBL/GenBank/DDBJ databases">
        <title>Draft genome of Mucuna pruriens seed.</title>
        <authorList>
            <person name="Nnadi N.E."/>
            <person name="Vos R."/>
            <person name="Hasami M.H."/>
            <person name="Devisetty U.K."/>
            <person name="Aguiy J.C."/>
        </authorList>
    </citation>
    <scope>NUCLEOTIDE SEQUENCE [LARGE SCALE GENOMIC DNA]</scope>
    <source>
        <strain evidence="1">JCA_2017</strain>
    </source>
</reference>
<keyword evidence="2" id="KW-1185">Reference proteome</keyword>
<dbReference type="OrthoDB" id="1746852at2759"/>
<evidence type="ECO:0000313" key="1">
    <source>
        <dbReference type="EMBL" id="RDY06168.1"/>
    </source>
</evidence>
<dbReference type="EMBL" id="QJKJ01001735">
    <property type="protein sequence ID" value="RDY06168.1"/>
    <property type="molecule type" value="Genomic_DNA"/>
</dbReference>
<accession>A0A371HTR6</accession>
<dbReference type="PANTHER" id="PTHR33240:SF17">
    <property type="entry name" value="EUKARYOTIC PEPTIDE CHAIN RELEASE FACTOR GTP-BINDING SUBUNIT-LIKE"/>
    <property type="match status" value="1"/>
</dbReference>
<protein>
    <submittedName>
        <fullName evidence="1">Uncharacterized protein</fullName>
    </submittedName>
</protein>
<organism evidence="1 2">
    <name type="scientific">Mucuna pruriens</name>
    <name type="common">Velvet bean</name>
    <name type="synonym">Dolichos pruriens</name>
    <dbReference type="NCBI Taxonomy" id="157652"/>
    <lineage>
        <taxon>Eukaryota</taxon>
        <taxon>Viridiplantae</taxon>
        <taxon>Streptophyta</taxon>
        <taxon>Embryophyta</taxon>
        <taxon>Tracheophyta</taxon>
        <taxon>Spermatophyta</taxon>
        <taxon>Magnoliopsida</taxon>
        <taxon>eudicotyledons</taxon>
        <taxon>Gunneridae</taxon>
        <taxon>Pentapetalae</taxon>
        <taxon>rosids</taxon>
        <taxon>fabids</taxon>
        <taxon>Fabales</taxon>
        <taxon>Fabaceae</taxon>
        <taxon>Papilionoideae</taxon>
        <taxon>50 kb inversion clade</taxon>
        <taxon>NPAAA clade</taxon>
        <taxon>indigoferoid/millettioid clade</taxon>
        <taxon>Phaseoleae</taxon>
        <taxon>Mucuna</taxon>
    </lineage>
</organism>
<sequence>MHRPNTSYRDTITTIFGDDTLGGAIKSIRKRHIKAIMAIQGNTPYLRDLVICLSNEDYEGIPPHQDDPMVISLIVANYKIERALIDQGSSANVHYWSTFQKLRLLAANLEECLGTLFGFVGEVGASARTVLVFYTFVNTWAAYNMIIGRPTLNRLRVVVSTPHLCMKYLIGKEPKDRRPWLAEDLKEVLISPSRTHRTRIGTILDGESKEQLVHFLIRIWDVFAWTPTDMSRIDPNFLCHPLFIALGTRPVA</sequence>
<dbReference type="AlphaFoldDB" id="A0A371HTR6"/>
<comment type="caution">
    <text evidence="1">The sequence shown here is derived from an EMBL/GenBank/DDBJ whole genome shotgun (WGS) entry which is preliminary data.</text>
</comment>